<evidence type="ECO:0008006" key="5">
    <source>
        <dbReference type="Google" id="ProtNLM"/>
    </source>
</evidence>
<evidence type="ECO:0000313" key="4">
    <source>
        <dbReference type="Proteomes" id="UP001155145"/>
    </source>
</evidence>
<reference evidence="1" key="1">
    <citation type="submission" date="2021-10" db="EMBL/GenBank/DDBJ databases">
        <title>Novel species in genus Arthrobacter.</title>
        <authorList>
            <person name="Liu Y."/>
        </authorList>
    </citation>
    <scope>NUCLEOTIDE SEQUENCE</scope>
    <source>
        <strain evidence="3">zg-Y462</strain>
        <strain evidence="1">Zg-Y462</strain>
    </source>
</reference>
<dbReference type="Proteomes" id="UP000829758">
    <property type="component" value="Chromosome"/>
</dbReference>
<dbReference type="RefSeq" id="WP_227928331.1">
    <property type="nucleotide sequence ID" value="NZ_CP094984.1"/>
</dbReference>
<accession>A0A9X1M814</accession>
<dbReference type="SUPFAM" id="SSF53474">
    <property type="entry name" value="alpha/beta-Hydrolases"/>
    <property type="match status" value="1"/>
</dbReference>
<sequence>MPEAGTVRPVNRPGTVLLVSAAVTAAVAAALPLLAGPLVRARVTDAGPSRRLVPVRGHGGQDSQTYLEFDPDGFAAHPGRLSLRAASGGGLTVLGPPRWDATHRGRALRRTVERGDPSRVLLDGKGQLSGHLGETPEDFGFTYEDHRIGGLPAWVIPAEGPGDVWVIHVHGLGSSRSQCLRGVAAFSRLGFTSLLPSYRTSLDLPGRQHRSHLGVSEWAEIDAARRYALSRGARKVLFVGWSLGASIVLRTLQQAPDPSTAGALLVSPALDWPAIISAQLQKAGCPAFAARRVPSTFNLLRRKGEPVVRWKEMPGCFMQNYSPVPTMIFHGSGDQSVPVELSRQFASRQQDPVPLVEFAGAHHTLEWNSAPALWDQTVTAWCRSLGLDAGKGSIQEFSEAK</sequence>
<dbReference type="EMBL" id="JAJFZT010000003">
    <property type="protein sequence ID" value="MCC3272227.1"/>
    <property type="molecule type" value="Genomic_DNA"/>
</dbReference>
<dbReference type="AlphaFoldDB" id="A0A9X1M814"/>
<organism evidence="1 4">
    <name type="scientific">Arthrobacter zhangbolii</name>
    <dbReference type="NCBI Taxonomy" id="2886936"/>
    <lineage>
        <taxon>Bacteria</taxon>
        <taxon>Bacillati</taxon>
        <taxon>Actinomycetota</taxon>
        <taxon>Actinomycetes</taxon>
        <taxon>Micrococcales</taxon>
        <taxon>Micrococcaceae</taxon>
        <taxon>Arthrobacter</taxon>
    </lineage>
</organism>
<proteinExistence type="predicted"/>
<dbReference type="InterPro" id="IPR029058">
    <property type="entry name" value="AB_hydrolase_fold"/>
</dbReference>
<name>A0A9X1M814_9MICC</name>
<dbReference type="Proteomes" id="UP001155145">
    <property type="component" value="Unassembled WGS sequence"/>
</dbReference>
<keyword evidence="3" id="KW-1185">Reference proteome</keyword>
<evidence type="ECO:0000313" key="1">
    <source>
        <dbReference type="EMBL" id="MCC3272227.1"/>
    </source>
</evidence>
<dbReference type="Gene3D" id="3.40.50.1820">
    <property type="entry name" value="alpha/beta hydrolase"/>
    <property type="match status" value="1"/>
</dbReference>
<protein>
    <recommendedName>
        <fullName evidence="5">Alpha/beta hydrolase</fullName>
    </recommendedName>
</protein>
<gene>
    <name evidence="1" type="ORF">LJ755_05710</name>
    <name evidence="2" type="ORF">MUK71_15205</name>
</gene>
<dbReference type="EMBL" id="CP094984">
    <property type="protein sequence ID" value="UON91903.1"/>
    <property type="molecule type" value="Genomic_DNA"/>
</dbReference>
<evidence type="ECO:0000313" key="3">
    <source>
        <dbReference type="Proteomes" id="UP000829758"/>
    </source>
</evidence>
<evidence type="ECO:0000313" key="2">
    <source>
        <dbReference type="EMBL" id="UON91903.1"/>
    </source>
</evidence>